<keyword evidence="12" id="KW-1185">Reference proteome</keyword>
<evidence type="ECO:0000259" key="9">
    <source>
        <dbReference type="Pfam" id="PF02770"/>
    </source>
</evidence>
<keyword evidence="5 7" id="KW-0274">FAD</keyword>
<feature type="domain" description="Acyl-CoA dehydrogenase/oxidase N-terminal" evidence="10">
    <location>
        <begin position="24"/>
        <end position="139"/>
    </location>
</feature>
<dbReference type="Proteomes" id="UP000398389">
    <property type="component" value="Unassembled WGS sequence"/>
</dbReference>
<dbReference type="GeneID" id="43584533"/>
<feature type="domain" description="Acyl-CoA oxidase/dehydrogenase middle" evidence="9">
    <location>
        <begin position="143"/>
        <end position="252"/>
    </location>
</feature>
<comment type="cofactor">
    <cofactor evidence="1 7">
        <name>FAD</name>
        <dbReference type="ChEBI" id="CHEBI:57692"/>
    </cofactor>
</comment>
<dbReference type="InterPro" id="IPR006091">
    <property type="entry name" value="Acyl-CoA_Oxase/DH_mid-dom"/>
</dbReference>
<dbReference type="GO" id="GO:0033539">
    <property type="term" value="P:fatty acid beta-oxidation using acyl-CoA dehydrogenase"/>
    <property type="evidence" value="ECO:0007669"/>
    <property type="project" value="TreeGrafter"/>
</dbReference>
<dbReference type="Gene3D" id="1.20.140.10">
    <property type="entry name" value="Butyryl-CoA Dehydrogenase, subunit A, domain 3"/>
    <property type="match status" value="1"/>
</dbReference>
<evidence type="ECO:0000259" key="10">
    <source>
        <dbReference type="Pfam" id="PF02771"/>
    </source>
</evidence>
<dbReference type="GO" id="GO:0050660">
    <property type="term" value="F:flavin adenine dinucleotide binding"/>
    <property type="evidence" value="ECO:0007669"/>
    <property type="project" value="InterPro"/>
</dbReference>
<dbReference type="InterPro" id="IPR036250">
    <property type="entry name" value="AcylCo_DH-like_C"/>
</dbReference>
<proteinExistence type="inferred from homology"/>
<dbReference type="SUPFAM" id="SSF56645">
    <property type="entry name" value="Acyl-CoA dehydrogenase NM domain-like"/>
    <property type="match status" value="1"/>
</dbReference>
<evidence type="ECO:0000256" key="7">
    <source>
        <dbReference type="RuleBase" id="RU362125"/>
    </source>
</evidence>
<evidence type="ECO:0000256" key="1">
    <source>
        <dbReference type="ARBA" id="ARBA00001974"/>
    </source>
</evidence>
<feature type="domain" description="Acyl-CoA dehydrogenase/oxidase C-terminal" evidence="8">
    <location>
        <begin position="264"/>
        <end position="415"/>
    </location>
</feature>
<dbReference type="Gene3D" id="1.10.540.10">
    <property type="entry name" value="Acyl-CoA dehydrogenase/oxidase, N-terminal domain"/>
    <property type="match status" value="1"/>
</dbReference>
<dbReference type="EMBL" id="CABVLU010000005">
    <property type="protein sequence ID" value="VVT57485.1"/>
    <property type="molecule type" value="Genomic_DNA"/>
</dbReference>
<comment type="similarity">
    <text evidence="2 7">Belongs to the acyl-CoA dehydrogenase family.</text>
</comment>
<dbReference type="Gene3D" id="2.40.110.10">
    <property type="entry name" value="Butyryl-CoA Dehydrogenase, subunit A, domain 2"/>
    <property type="match status" value="1"/>
</dbReference>
<evidence type="ECO:0000256" key="2">
    <source>
        <dbReference type="ARBA" id="ARBA00009347"/>
    </source>
</evidence>
<dbReference type="Pfam" id="PF02771">
    <property type="entry name" value="Acyl-CoA_dh_N"/>
    <property type="match status" value="1"/>
</dbReference>
<dbReference type="OrthoDB" id="434771at2759"/>
<name>A0A5E8C3F9_9ASCO</name>
<dbReference type="InterPro" id="IPR009075">
    <property type="entry name" value="AcylCo_DH/oxidase_C"/>
</dbReference>
<dbReference type="Pfam" id="PF02770">
    <property type="entry name" value="Acyl-CoA_dh_M"/>
    <property type="match status" value="1"/>
</dbReference>
<dbReference type="RefSeq" id="XP_031856324.1">
    <property type="nucleotide sequence ID" value="XM_032000433.1"/>
</dbReference>
<evidence type="ECO:0000256" key="6">
    <source>
        <dbReference type="ARBA" id="ARBA00023002"/>
    </source>
</evidence>
<reference evidence="11 12" key="1">
    <citation type="submission" date="2019-09" db="EMBL/GenBank/DDBJ databases">
        <authorList>
            <person name="Brejova B."/>
        </authorList>
    </citation>
    <scope>NUCLEOTIDE SEQUENCE [LARGE SCALE GENOMIC DNA]</scope>
</reference>
<comment type="subunit">
    <text evidence="3">Homodimer.</text>
</comment>
<dbReference type="PANTHER" id="PTHR48083">
    <property type="entry name" value="MEDIUM-CHAIN SPECIFIC ACYL-COA DEHYDROGENASE, MITOCHONDRIAL-RELATED"/>
    <property type="match status" value="1"/>
</dbReference>
<evidence type="ECO:0000259" key="8">
    <source>
        <dbReference type="Pfam" id="PF00441"/>
    </source>
</evidence>
<dbReference type="InterPro" id="IPR013786">
    <property type="entry name" value="AcylCoA_DH/ox_N"/>
</dbReference>
<evidence type="ECO:0008006" key="13">
    <source>
        <dbReference type="Google" id="ProtNLM"/>
    </source>
</evidence>
<dbReference type="InterPro" id="IPR009100">
    <property type="entry name" value="AcylCoA_DH/oxidase_NM_dom_sf"/>
</dbReference>
<evidence type="ECO:0000256" key="3">
    <source>
        <dbReference type="ARBA" id="ARBA00011738"/>
    </source>
</evidence>
<protein>
    <recommendedName>
        <fullName evidence="13">Acyl-CoA dehydrogenase/oxidase C-terminal domain-containing protein</fullName>
    </recommendedName>
</protein>
<dbReference type="Pfam" id="PF00441">
    <property type="entry name" value="Acyl-CoA_dh_1"/>
    <property type="match status" value="1"/>
</dbReference>
<dbReference type="PANTHER" id="PTHR48083:SF13">
    <property type="entry name" value="ACYL-COA DEHYDROGENASE FAMILY MEMBER 11"/>
    <property type="match status" value="1"/>
</dbReference>
<accession>A0A5E8C3F9</accession>
<evidence type="ECO:0000313" key="11">
    <source>
        <dbReference type="EMBL" id="VVT57485.1"/>
    </source>
</evidence>
<keyword evidence="6 7" id="KW-0560">Oxidoreductase</keyword>
<dbReference type="AlphaFoldDB" id="A0A5E8C3F9"/>
<dbReference type="SUPFAM" id="SSF47203">
    <property type="entry name" value="Acyl-CoA dehydrogenase C-terminal domain-like"/>
    <property type="match status" value="1"/>
</dbReference>
<dbReference type="GO" id="GO:0003995">
    <property type="term" value="F:acyl-CoA dehydrogenase activity"/>
    <property type="evidence" value="ECO:0007669"/>
    <property type="project" value="TreeGrafter"/>
</dbReference>
<gene>
    <name evidence="11" type="ORF">SAPINGB_P005719</name>
</gene>
<evidence type="ECO:0000313" key="12">
    <source>
        <dbReference type="Proteomes" id="UP000398389"/>
    </source>
</evidence>
<keyword evidence="4 7" id="KW-0285">Flavoprotein</keyword>
<dbReference type="InterPro" id="IPR050741">
    <property type="entry name" value="Acyl-CoA_dehydrogenase"/>
</dbReference>
<dbReference type="InterPro" id="IPR046373">
    <property type="entry name" value="Acyl-CoA_Oxase/DH_mid-dom_sf"/>
</dbReference>
<organism evidence="11 12">
    <name type="scientific">Magnusiomyces paraingens</name>
    <dbReference type="NCBI Taxonomy" id="2606893"/>
    <lineage>
        <taxon>Eukaryota</taxon>
        <taxon>Fungi</taxon>
        <taxon>Dikarya</taxon>
        <taxon>Ascomycota</taxon>
        <taxon>Saccharomycotina</taxon>
        <taxon>Dipodascomycetes</taxon>
        <taxon>Dipodascales</taxon>
        <taxon>Dipodascaceae</taxon>
        <taxon>Magnusiomyces</taxon>
    </lineage>
</organism>
<evidence type="ECO:0000256" key="5">
    <source>
        <dbReference type="ARBA" id="ARBA00022827"/>
    </source>
</evidence>
<dbReference type="InterPro" id="IPR037069">
    <property type="entry name" value="AcylCoA_DH/ox_N_sf"/>
</dbReference>
<evidence type="ECO:0000256" key="4">
    <source>
        <dbReference type="ARBA" id="ARBA00022630"/>
    </source>
</evidence>
<dbReference type="GO" id="GO:0005737">
    <property type="term" value="C:cytoplasm"/>
    <property type="evidence" value="ECO:0007669"/>
    <property type="project" value="TreeGrafter"/>
</dbReference>
<sequence>MSVEIPDIVKPLVSQRGLETLIKVKTFVEEECIPADKLYHAQIRNGDERWKSVPPVIEELKAKAKARGLWNLFLPSYYSEGAGFTNLEYGLMCEQMGRSHTAPEAMNCAAPDTGNMEVFARYANEAQKKEWLEPLLEGKIRSAFCMTERFVASSDARNIQLKITVDEERDEYVLNGTKWWASGAGDPRCKVWLVMGKIVDKQGNVSTNDVYRQQSVIIVPSNTPGSVVVRPMRVYGYDDAPHGHCEIQFTNCRVPRSNIVLGEGRGFEIIQGRLGPGRIHHCMRTIGVAEQALRWMIYRAADESKRTFGKLLREHGTMNANIAKSRIEIDAARLLVLAAAHKMDVQGPKAALVDIAKAKVTAPTVALTVVDRAVQSFGAMGVSQDTPLAYMWAGNRTLRIADGPDEVHTDQLGRRELQRVKAIQTEFAKREAKEAEFMAKL</sequence>